<dbReference type="AlphaFoldDB" id="A0A1F5S1A5"/>
<sequence length="324" mass="38760">MPNSLGEAFLIIDRQKEGIPFEAIRFLYNHPPSLKIRRKIIYALKHAYDDTYYDADDDYYFPTPLWYAIVAENHLSKKLVKPLIKLFTATNDDWDFLDEQGLYLIGKLAEKYPDFVMKRIMRAIDKMIKKKLKLPYLYLFDAFFYVDAKKYKHWFLKTLQKEDLYWKGAFANHISDLQIKEALPILKKMLECEEYDEFERADIKESIEELEENKKLFPDIFQPYCKKRGDWEEHYASYEKNFYDSEEECNDENEDNEIFEQAPIKVRKIGRNDPCPCGSGKKYKKCCIDKRLEYIDENCDDDEDTNTYFCPECGMPIKKLNKNC</sequence>
<dbReference type="Proteomes" id="UP000178323">
    <property type="component" value="Unassembled WGS sequence"/>
</dbReference>
<dbReference type="STRING" id="1797985.A2Y83_00675"/>
<dbReference type="PANTHER" id="PTHR33747">
    <property type="entry name" value="UPF0225 PROTEIN SCO1677"/>
    <property type="match status" value="1"/>
</dbReference>
<dbReference type="PANTHER" id="PTHR33747:SF1">
    <property type="entry name" value="ADENYLATE CYCLASE-ASSOCIATED CAP C-TERMINAL DOMAIN-CONTAINING PROTEIN"/>
    <property type="match status" value="1"/>
</dbReference>
<proteinExistence type="predicted"/>
<comment type="caution">
    <text evidence="1">The sequence shown here is derived from an EMBL/GenBank/DDBJ whole genome shotgun (WGS) entry which is preliminary data.</text>
</comment>
<dbReference type="Pfam" id="PF02810">
    <property type="entry name" value="SEC-C"/>
    <property type="match status" value="1"/>
</dbReference>
<accession>A0A1F5S1A5</accession>
<dbReference type="EMBL" id="MFFS01000096">
    <property type="protein sequence ID" value="OGF20342.1"/>
    <property type="molecule type" value="Genomic_DNA"/>
</dbReference>
<dbReference type="InterPro" id="IPR004027">
    <property type="entry name" value="SEC_C_motif"/>
</dbReference>
<reference evidence="1 2" key="1">
    <citation type="journal article" date="2016" name="Nat. Commun.">
        <title>Thousands of microbial genomes shed light on interconnected biogeochemical processes in an aquifer system.</title>
        <authorList>
            <person name="Anantharaman K."/>
            <person name="Brown C.T."/>
            <person name="Hug L.A."/>
            <person name="Sharon I."/>
            <person name="Castelle C.J."/>
            <person name="Probst A.J."/>
            <person name="Thomas B.C."/>
            <person name="Singh A."/>
            <person name="Wilkins M.J."/>
            <person name="Karaoz U."/>
            <person name="Brodie E.L."/>
            <person name="Williams K.H."/>
            <person name="Hubbard S.S."/>
            <person name="Banfield J.F."/>
        </authorList>
    </citation>
    <scope>NUCLEOTIDE SEQUENCE [LARGE SCALE GENOMIC DNA]</scope>
</reference>
<dbReference type="Gene3D" id="3.10.450.50">
    <property type="match status" value="1"/>
</dbReference>
<dbReference type="SUPFAM" id="SSF103642">
    <property type="entry name" value="Sec-C motif"/>
    <property type="match status" value="1"/>
</dbReference>
<name>A0A1F5S1A5_9BACT</name>
<evidence type="ECO:0000313" key="1">
    <source>
        <dbReference type="EMBL" id="OGF20342.1"/>
    </source>
</evidence>
<protein>
    <submittedName>
        <fullName evidence="1">Uncharacterized protein</fullName>
    </submittedName>
</protein>
<organism evidence="1 2">
    <name type="scientific">Candidatus Falkowbacteria bacterium RBG_13_39_14</name>
    <dbReference type="NCBI Taxonomy" id="1797985"/>
    <lineage>
        <taxon>Bacteria</taxon>
        <taxon>Candidatus Falkowiibacteriota</taxon>
    </lineage>
</organism>
<evidence type="ECO:0000313" key="2">
    <source>
        <dbReference type="Proteomes" id="UP000178323"/>
    </source>
</evidence>
<gene>
    <name evidence="1" type="ORF">A2Y83_00675</name>
</gene>